<dbReference type="GeneID" id="38114714"/>
<dbReference type="Proteomes" id="UP000256690">
    <property type="component" value="Unassembled WGS sequence"/>
</dbReference>
<organism evidence="2 3">
    <name type="scientific">Aspergillus mulundensis</name>
    <dbReference type="NCBI Taxonomy" id="1810919"/>
    <lineage>
        <taxon>Eukaryota</taxon>
        <taxon>Fungi</taxon>
        <taxon>Dikarya</taxon>
        <taxon>Ascomycota</taxon>
        <taxon>Pezizomycotina</taxon>
        <taxon>Eurotiomycetes</taxon>
        <taxon>Eurotiomycetidae</taxon>
        <taxon>Eurotiales</taxon>
        <taxon>Aspergillaceae</taxon>
        <taxon>Aspergillus</taxon>
        <taxon>Aspergillus subgen. Nidulantes</taxon>
    </lineage>
</organism>
<dbReference type="EMBL" id="PVWQ01000004">
    <property type="protein sequence ID" value="RDW84018.1"/>
    <property type="molecule type" value="Genomic_DNA"/>
</dbReference>
<evidence type="ECO:0000313" key="2">
    <source>
        <dbReference type="EMBL" id="RDW84018.1"/>
    </source>
</evidence>
<dbReference type="RefSeq" id="XP_026605356.1">
    <property type="nucleotide sequence ID" value="XM_026746360.1"/>
</dbReference>
<dbReference type="AlphaFoldDB" id="A0A3D8SE35"/>
<proteinExistence type="predicted"/>
<comment type="caution">
    <text evidence="2">The sequence shown here is derived from an EMBL/GenBank/DDBJ whole genome shotgun (WGS) entry which is preliminary data.</text>
</comment>
<accession>A0A3D8SE35</accession>
<evidence type="ECO:0000256" key="1">
    <source>
        <dbReference type="SAM" id="MobiDB-lite"/>
    </source>
</evidence>
<feature type="compositionally biased region" description="Polar residues" evidence="1">
    <location>
        <begin position="1"/>
        <end position="20"/>
    </location>
</feature>
<gene>
    <name evidence="2" type="ORF">DSM5745_04344</name>
</gene>
<feature type="region of interest" description="Disordered" evidence="1">
    <location>
        <begin position="1"/>
        <end position="24"/>
    </location>
</feature>
<keyword evidence="3" id="KW-1185">Reference proteome</keyword>
<evidence type="ECO:0000313" key="3">
    <source>
        <dbReference type="Proteomes" id="UP000256690"/>
    </source>
</evidence>
<protein>
    <submittedName>
        <fullName evidence="2">Uncharacterized protein</fullName>
    </submittedName>
</protein>
<reference evidence="2 3" key="1">
    <citation type="journal article" date="2018" name="IMA Fungus">
        <title>IMA Genome-F 9: Draft genome sequence of Annulohypoxylon stygium, Aspergillus mulundensis, Berkeleyomyces basicola (syn. Thielaviopsis basicola), Ceratocystis smalleyi, two Cercospora beticola strains, Coleophoma cylindrospora, Fusarium fracticaudum, Phialophora cf. hyalina, and Morchella septimelata.</title>
        <authorList>
            <person name="Wingfield B.D."/>
            <person name="Bills G.F."/>
            <person name="Dong Y."/>
            <person name="Huang W."/>
            <person name="Nel W.J."/>
            <person name="Swalarsk-Parry B.S."/>
            <person name="Vaghefi N."/>
            <person name="Wilken P.M."/>
            <person name="An Z."/>
            <person name="de Beer Z.W."/>
            <person name="De Vos L."/>
            <person name="Chen L."/>
            <person name="Duong T.A."/>
            <person name="Gao Y."/>
            <person name="Hammerbacher A."/>
            <person name="Kikkert J.R."/>
            <person name="Li Y."/>
            <person name="Li H."/>
            <person name="Li K."/>
            <person name="Li Q."/>
            <person name="Liu X."/>
            <person name="Ma X."/>
            <person name="Naidoo K."/>
            <person name="Pethybridge S.J."/>
            <person name="Sun J."/>
            <person name="Steenkamp E.T."/>
            <person name="van der Nest M.A."/>
            <person name="van Wyk S."/>
            <person name="Wingfield M.J."/>
            <person name="Xiong C."/>
            <person name="Yue Q."/>
            <person name="Zhang X."/>
        </authorList>
    </citation>
    <scope>NUCLEOTIDE SEQUENCE [LARGE SCALE GENOMIC DNA]</scope>
    <source>
        <strain evidence="2 3">DSM 5745</strain>
    </source>
</reference>
<sequence>MSTYTSFDNTSQDPSLSSASPGPPTVTLTEVVRINATSHDLSHWTMISDTWTEHATLLANGDASRTTKYAIQMTAITDLMVLDCALSNCLRRGDAVQTANPDPESYLDSDVCGGSPRRPEPGWIPKPHATLSTFSTMVTPYV</sequence>
<name>A0A3D8SE35_9EURO</name>